<dbReference type="Pfam" id="PF02786">
    <property type="entry name" value="CPSase_L_D2"/>
    <property type="match status" value="1"/>
</dbReference>
<evidence type="ECO:0000256" key="14">
    <source>
        <dbReference type="PROSITE-ProRule" id="PRU00409"/>
    </source>
</evidence>
<keyword evidence="8" id="KW-0460">Magnesium</keyword>
<dbReference type="EMBL" id="CP020083">
    <property type="protein sequence ID" value="ASR52504.1"/>
    <property type="molecule type" value="Genomic_DNA"/>
</dbReference>
<dbReference type="PROSITE" id="PS00188">
    <property type="entry name" value="BIOTIN"/>
    <property type="match status" value="1"/>
</dbReference>
<dbReference type="Pfam" id="PF00364">
    <property type="entry name" value="Biotin_lipoyl"/>
    <property type="match status" value="1"/>
</dbReference>
<evidence type="ECO:0000256" key="13">
    <source>
        <dbReference type="ARBA" id="ARBA00049495"/>
    </source>
</evidence>
<keyword evidence="12" id="KW-0092">Biotin</keyword>
<feature type="domain" description="ATP-grasp" evidence="16">
    <location>
        <begin position="121"/>
        <end position="322"/>
    </location>
</feature>
<evidence type="ECO:0000313" key="19">
    <source>
        <dbReference type="Proteomes" id="UP000258016"/>
    </source>
</evidence>
<evidence type="ECO:0000259" key="15">
    <source>
        <dbReference type="PROSITE" id="PS50968"/>
    </source>
</evidence>
<dbReference type="SUPFAM" id="SSF56059">
    <property type="entry name" value="Glutathione synthetase ATP-binding domain-like"/>
    <property type="match status" value="1"/>
</dbReference>
<feature type="domain" description="Biotin carboxylation" evidence="17">
    <location>
        <begin position="2"/>
        <end position="452"/>
    </location>
</feature>
<dbReference type="PROSITE" id="PS50975">
    <property type="entry name" value="ATP_GRASP"/>
    <property type="match status" value="1"/>
</dbReference>
<dbReference type="InterPro" id="IPR005482">
    <property type="entry name" value="Biotin_COase_C"/>
</dbReference>
<dbReference type="PANTHER" id="PTHR18866:SF33">
    <property type="entry name" value="METHYLCROTONOYL-COA CARBOXYLASE SUBUNIT ALPHA, MITOCHONDRIAL-RELATED"/>
    <property type="match status" value="1"/>
</dbReference>
<keyword evidence="6 14" id="KW-0547">Nucleotide-binding</keyword>
<dbReference type="EC" id="6.4.1.3" evidence="3"/>
<keyword evidence="11" id="KW-0464">Manganese</keyword>
<dbReference type="RefSeq" id="WP_117352766.1">
    <property type="nucleotide sequence ID" value="NZ_CP020083.1"/>
</dbReference>
<dbReference type="PROSITE" id="PS50979">
    <property type="entry name" value="BC"/>
    <property type="match status" value="1"/>
</dbReference>
<dbReference type="InterPro" id="IPR011761">
    <property type="entry name" value="ATP-grasp"/>
</dbReference>
<dbReference type="SUPFAM" id="SSF52440">
    <property type="entry name" value="PreATP-grasp domain"/>
    <property type="match status" value="1"/>
</dbReference>
<keyword evidence="19" id="KW-1185">Reference proteome</keyword>
<dbReference type="PROSITE" id="PS50968">
    <property type="entry name" value="BIOTINYL_LIPOYL"/>
    <property type="match status" value="1"/>
</dbReference>
<dbReference type="InterPro" id="IPR005481">
    <property type="entry name" value="BC-like_N"/>
</dbReference>
<dbReference type="InterPro" id="IPR011054">
    <property type="entry name" value="Rudment_hybrid_motif"/>
</dbReference>
<evidence type="ECO:0000313" key="18">
    <source>
        <dbReference type="EMBL" id="ASR52504.1"/>
    </source>
</evidence>
<dbReference type="PROSITE" id="PS00866">
    <property type="entry name" value="CPSASE_1"/>
    <property type="match status" value="1"/>
</dbReference>
<evidence type="ECO:0000256" key="1">
    <source>
        <dbReference type="ARBA" id="ARBA00001953"/>
    </source>
</evidence>
<keyword evidence="5" id="KW-0479">Metal-binding</keyword>
<sequence length="665" mass="72247">MPITKILIANRGEIACRVIRTAKKMGIKTVAVYSDADARSPHVEMADEAVHIGPSPAAQSYLLADKIIEVCKQTGADAVHPGYGFLSERTSFAEALKAAGITFIGPPPGAIAAMGDKIESKKLALQAGVNVVPGFVGEIDDTEHAVRIAGEIGYPVMMKASAGGGGKGMRLAYNEQDVREGFEATKREGLNSFGDDRVFIEKFILQPRHIEIQVLGDQHGNIVYLGERECSIQRRHQKVVEEAPSPFVTPEMRKKMGEQAVALARAVGYYSAGTVELIVSGADTTGDGFYFLEMNTRLQVEHPVTELVTGLDLVEQMIRVANGEPLAFTQDEVTLTGWAVENRVYAEDPYRGFLPSIGRLVRYNPPKQKKGVRVDDGVEEGGEVSIHYDPMIAKLITYGDTRIEAIDRQIKAIDRFELEGPGHNLDFVSALMQHPRFRSGNITTGFIAEEYPDGFHGAPASPELLQRLAAIAAFIATAEADRALRVSGQLGNRLTPPSEWRVRQGDVAMEVSVSEDAIVVDGEVVDMAMGYTPGDRMAIADFGDEDVSDELAVKVLRTRTGFALTARGAQHRFEILPAHVAQHARHMIEKVPPDLSRFLLCPMPGLLVKLHVAEGDKVQPGQPLAIVEAMKMENILRAEKAATVKTISAAEGDSLAVDAVILELE</sequence>
<evidence type="ECO:0000256" key="2">
    <source>
        <dbReference type="ARBA" id="ARBA00005060"/>
    </source>
</evidence>
<accession>A0ABM6M9D2</accession>
<dbReference type="SUPFAM" id="SSF51246">
    <property type="entry name" value="Rudiment single hybrid motif"/>
    <property type="match status" value="1"/>
</dbReference>
<evidence type="ECO:0000256" key="3">
    <source>
        <dbReference type="ARBA" id="ARBA00013050"/>
    </source>
</evidence>
<evidence type="ECO:0000256" key="6">
    <source>
        <dbReference type="ARBA" id="ARBA00022741"/>
    </source>
</evidence>
<dbReference type="SMART" id="SM00878">
    <property type="entry name" value="Biotin_carb_C"/>
    <property type="match status" value="1"/>
</dbReference>
<evidence type="ECO:0000259" key="17">
    <source>
        <dbReference type="PROSITE" id="PS50979"/>
    </source>
</evidence>
<evidence type="ECO:0000256" key="8">
    <source>
        <dbReference type="ARBA" id="ARBA00022842"/>
    </source>
</evidence>
<dbReference type="InterPro" id="IPR011053">
    <property type="entry name" value="Single_hybrid_motif"/>
</dbReference>
<keyword evidence="10" id="KW-0443">Lipid metabolism</keyword>
<reference evidence="18 19" key="1">
    <citation type="submission" date="2017-03" db="EMBL/GenBank/DDBJ databases">
        <title>Complete genome sequence of Blastomonas fulva degrading microcsystin LR.</title>
        <authorList>
            <person name="Lee H.-g."/>
            <person name="Jin L."/>
            <person name="oh H.-M."/>
        </authorList>
    </citation>
    <scope>NUCLEOTIDE SEQUENCE [LARGE SCALE GENOMIC DNA]</scope>
    <source>
        <strain evidence="18 19">T2</strain>
    </source>
</reference>
<evidence type="ECO:0000256" key="5">
    <source>
        <dbReference type="ARBA" id="ARBA00022723"/>
    </source>
</evidence>
<feature type="domain" description="Lipoyl-binding" evidence="15">
    <location>
        <begin position="586"/>
        <end position="665"/>
    </location>
</feature>
<dbReference type="InterPro" id="IPR050856">
    <property type="entry name" value="Biotin_carboxylase_complex"/>
</dbReference>
<comment type="pathway">
    <text evidence="2">Metabolic intermediate metabolism; propanoyl-CoA degradation; succinyl-CoA from propanoyl-CoA: step 1/3.</text>
</comment>
<evidence type="ECO:0000256" key="9">
    <source>
        <dbReference type="ARBA" id="ARBA00022963"/>
    </source>
</evidence>
<dbReference type="GeneID" id="303486775"/>
<dbReference type="CDD" id="cd06850">
    <property type="entry name" value="biotinyl_domain"/>
    <property type="match status" value="1"/>
</dbReference>
<proteinExistence type="predicted"/>
<dbReference type="PANTHER" id="PTHR18866">
    <property type="entry name" value="CARBOXYLASE:PYRUVATE/ACETYL-COA/PROPIONYL-COA CARBOXYLASE"/>
    <property type="match status" value="1"/>
</dbReference>
<dbReference type="Gene3D" id="2.40.50.100">
    <property type="match status" value="1"/>
</dbReference>
<evidence type="ECO:0000256" key="4">
    <source>
        <dbReference type="ARBA" id="ARBA00022598"/>
    </source>
</evidence>
<organism evidence="18 19">
    <name type="scientific">Blastomonas fulva</name>
    <dbReference type="NCBI Taxonomy" id="1550728"/>
    <lineage>
        <taxon>Bacteria</taxon>
        <taxon>Pseudomonadati</taxon>
        <taxon>Pseudomonadota</taxon>
        <taxon>Alphaproteobacteria</taxon>
        <taxon>Sphingomonadales</taxon>
        <taxon>Sphingomonadaceae</taxon>
        <taxon>Blastomonas</taxon>
    </lineage>
</organism>
<dbReference type="Pfam" id="PF18140">
    <property type="entry name" value="PCC_BT"/>
    <property type="match status" value="1"/>
</dbReference>
<evidence type="ECO:0000256" key="10">
    <source>
        <dbReference type="ARBA" id="ARBA00023098"/>
    </source>
</evidence>
<evidence type="ECO:0000256" key="12">
    <source>
        <dbReference type="ARBA" id="ARBA00023267"/>
    </source>
</evidence>
<keyword evidence="9" id="KW-0442">Lipid degradation</keyword>
<dbReference type="PROSITE" id="PS00867">
    <property type="entry name" value="CPSASE_2"/>
    <property type="match status" value="1"/>
</dbReference>
<dbReference type="Pfam" id="PF02785">
    <property type="entry name" value="Biotin_carb_C"/>
    <property type="match status" value="1"/>
</dbReference>
<dbReference type="InterPro" id="IPR011764">
    <property type="entry name" value="Biotin_carboxylation_dom"/>
</dbReference>
<dbReference type="InterPro" id="IPR001882">
    <property type="entry name" value="Biotin_BS"/>
</dbReference>
<dbReference type="SUPFAM" id="SSF51230">
    <property type="entry name" value="Single hybrid motif"/>
    <property type="match status" value="1"/>
</dbReference>
<protein>
    <recommendedName>
        <fullName evidence="3">propionyl-CoA carboxylase</fullName>
        <ecNumber evidence="3">6.4.1.3</ecNumber>
    </recommendedName>
</protein>
<evidence type="ECO:0000256" key="11">
    <source>
        <dbReference type="ARBA" id="ARBA00023211"/>
    </source>
</evidence>
<dbReference type="Proteomes" id="UP000258016">
    <property type="component" value="Chromosome"/>
</dbReference>
<keyword evidence="4" id="KW-0436">Ligase</keyword>
<dbReference type="InterPro" id="IPR016185">
    <property type="entry name" value="PreATP-grasp_dom_sf"/>
</dbReference>
<dbReference type="InterPro" id="IPR000089">
    <property type="entry name" value="Biotin_lipoyl"/>
</dbReference>
<keyword evidence="7 14" id="KW-0067">ATP-binding</keyword>
<dbReference type="Gene3D" id="3.30.470.20">
    <property type="entry name" value="ATP-grasp fold, B domain"/>
    <property type="match status" value="1"/>
</dbReference>
<dbReference type="Pfam" id="PF00289">
    <property type="entry name" value="Biotin_carb_N"/>
    <property type="match status" value="1"/>
</dbReference>
<gene>
    <name evidence="18" type="ORF">B5J99_14415</name>
</gene>
<comment type="cofactor">
    <cofactor evidence="1">
        <name>biotin</name>
        <dbReference type="ChEBI" id="CHEBI:57586"/>
    </cofactor>
</comment>
<dbReference type="Gene3D" id="3.30.700.30">
    <property type="match status" value="1"/>
</dbReference>
<dbReference type="InterPro" id="IPR041265">
    <property type="entry name" value="PCC_BT"/>
</dbReference>
<evidence type="ECO:0000256" key="7">
    <source>
        <dbReference type="ARBA" id="ARBA00022840"/>
    </source>
</evidence>
<evidence type="ECO:0000259" key="16">
    <source>
        <dbReference type="PROSITE" id="PS50975"/>
    </source>
</evidence>
<comment type="catalytic activity">
    <reaction evidence="13">
        <text>propanoyl-CoA + hydrogencarbonate + ATP = (S)-methylmalonyl-CoA + ADP + phosphate + H(+)</text>
        <dbReference type="Rhea" id="RHEA:23720"/>
        <dbReference type="ChEBI" id="CHEBI:15378"/>
        <dbReference type="ChEBI" id="CHEBI:17544"/>
        <dbReference type="ChEBI" id="CHEBI:30616"/>
        <dbReference type="ChEBI" id="CHEBI:43474"/>
        <dbReference type="ChEBI" id="CHEBI:57327"/>
        <dbReference type="ChEBI" id="CHEBI:57392"/>
        <dbReference type="ChEBI" id="CHEBI:456216"/>
        <dbReference type="EC" id="6.4.1.3"/>
    </reaction>
    <physiologicalReaction direction="left-to-right" evidence="13">
        <dbReference type="Rhea" id="RHEA:23721"/>
    </physiologicalReaction>
</comment>
<name>A0ABM6M9D2_9SPHN</name>
<dbReference type="InterPro" id="IPR005479">
    <property type="entry name" value="CPAse_ATP-bd"/>
</dbReference>